<reference evidence="2" key="1">
    <citation type="submission" date="2019-08" db="EMBL/GenBank/DDBJ databases">
        <authorList>
            <person name="Kucharzyk K."/>
            <person name="Murdoch R.W."/>
            <person name="Higgins S."/>
            <person name="Loffler F."/>
        </authorList>
    </citation>
    <scope>NUCLEOTIDE SEQUENCE</scope>
</reference>
<feature type="transmembrane region" description="Helical" evidence="1">
    <location>
        <begin position="12"/>
        <end position="31"/>
    </location>
</feature>
<keyword evidence="1" id="KW-0812">Transmembrane</keyword>
<accession>A0A645BSA1</accession>
<keyword evidence="1" id="KW-1133">Transmembrane helix</keyword>
<evidence type="ECO:0000256" key="1">
    <source>
        <dbReference type="SAM" id="Phobius"/>
    </source>
</evidence>
<protein>
    <submittedName>
        <fullName evidence="2">Uncharacterized protein</fullName>
    </submittedName>
</protein>
<proteinExistence type="predicted"/>
<dbReference type="EMBL" id="VSSQ01022124">
    <property type="protein sequence ID" value="MPM68205.1"/>
    <property type="molecule type" value="Genomic_DNA"/>
</dbReference>
<gene>
    <name evidence="2" type="ORF">SDC9_115136</name>
</gene>
<feature type="transmembrane region" description="Helical" evidence="1">
    <location>
        <begin position="63"/>
        <end position="84"/>
    </location>
</feature>
<sequence>MTDTVENEKINLSILISLLFLRFVLLFLSHINFIDSNLGLIIYLLGTFILTGFFICRNIQNLSLFNISGFAIFLFLFSPVFSIISDPLEGQALGGEPAHMPSPRQELSKV</sequence>
<name>A0A645BSA1_9ZZZZ</name>
<evidence type="ECO:0000313" key="2">
    <source>
        <dbReference type="EMBL" id="MPM68205.1"/>
    </source>
</evidence>
<dbReference type="AlphaFoldDB" id="A0A645BSA1"/>
<keyword evidence="1" id="KW-0472">Membrane</keyword>
<comment type="caution">
    <text evidence="2">The sequence shown here is derived from an EMBL/GenBank/DDBJ whole genome shotgun (WGS) entry which is preliminary data.</text>
</comment>
<feature type="transmembrane region" description="Helical" evidence="1">
    <location>
        <begin position="37"/>
        <end position="56"/>
    </location>
</feature>
<organism evidence="2">
    <name type="scientific">bioreactor metagenome</name>
    <dbReference type="NCBI Taxonomy" id="1076179"/>
    <lineage>
        <taxon>unclassified sequences</taxon>
        <taxon>metagenomes</taxon>
        <taxon>ecological metagenomes</taxon>
    </lineage>
</organism>